<accession>A0A2U1L9B8</accession>
<sequence length="312" mass="34449">MDSVTAAMCKMGTGRVGFARVLVEVSAKKVLPEFIEVVYKNGVNDVVCRKSIKVEYDWVPPRCSICCVYGHTDLQCSKKKECDKPECSSKNSISEETKGNSSNKGGDDEGFIGVGSNKNGGVADKLRKQNFKPNTQLPKQPKQVLNKPKTSNQFVYQQKKPNVHNMQGGSSSGGEDKGKKDSIPSPLKSSPKKAWNVPGEIVDALKKSANKYSVLEEYDVNELGELTEIRNKDIVDEFISQNKNLSENELQKWNFDMIAYYKQKVKQKENNSKMQSSGCGNEVNDVFEDDSGVAQCMESDVLKGLDGGIIHG</sequence>
<feature type="compositionally biased region" description="Polar residues" evidence="1">
    <location>
        <begin position="158"/>
        <end position="167"/>
    </location>
</feature>
<protein>
    <submittedName>
        <fullName evidence="2">ATPase, F1/V1/A1 complex, alpha/beta subunit, Zinc knuckle CX2CX4HX4C</fullName>
    </submittedName>
</protein>
<evidence type="ECO:0000313" key="2">
    <source>
        <dbReference type="EMBL" id="PWA45605.1"/>
    </source>
</evidence>
<evidence type="ECO:0000313" key="3">
    <source>
        <dbReference type="Proteomes" id="UP000245207"/>
    </source>
</evidence>
<keyword evidence="3" id="KW-1185">Reference proteome</keyword>
<organism evidence="2 3">
    <name type="scientific">Artemisia annua</name>
    <name type="common">Sweet wormwood</name>
    <dbReference type="NCBI Taxonomy" id="35608"/>
    <lineage>
        <taxon>Eukaryota</taxon>
        <taxon>Viridiplantae</taxon>
        <taxon>Streptophyta</taxon>
        <taxon>Embryophyta</taxon>
        <taxon>Tracheophyta</taxon>
        <taxon>Spermatophyta</taxon>
        <taxon>Magnoliopsida</taxon>
        <taxon>eudicotyledons</taxon>
        <taxon>Gunneridae</taxon>
        <taxon>Pentapetalae</taxon>
        <taxon>asterids</taxon>
        <taxon>campanulids</taxon>
        <taxon>Asterales</taxon>
        <taxon>Asteraceae</taxon>
        <taxon>Asteroideae</taxon>
        <taxon>Anthemideae</taxon>
        <taxon>Artemisiinae</taxon>
        <taxon>Artemisia</taxon>
    </lineage>
</organism>
<dbReference type="PANTHER" id="PTHR31286:SF99">
    <property type="entry name" value="DUF4283 DOMAIN-CONTAINING PROTEIN"/>
    <property type="match status" value="1"/>
</dbReference>
<dbReference type="Proteomes" id="UP000245207">
    <property type="component" value="Unassembled WGS sequence"/>
</dbReference>
<dbReference type="InterPro" id="IPR040256">
    <property type="entry name" value="At4g02000-like"/>
</dbReference>
<dbReference type="AlphaFoldDB" id="A0A2U1L9B8"/>
<dbReference type="PANTHER" id="PTHR31286">
    <property type="entry name" value="GLYCINE-RICH CELL WALL STRUCTURAL PROTEIN 1.8-LIKE"/>
    <property type="match status" value="1"/>
</dbReference>
<feature type="compositionally biased region" description="Basic and acidic residues" evidence="1">
    <location>
        <begin position="83"/>
        <end position="98"/>
    </location>
</feature>
<dbReference type="OrthoDB" id="851886at2759"/>
<dbReference type="EMBL" id="PKPP01010676">
    <property type="protein sequence ID" value="PWA45605.1"/>
    <property type="molecule type" value="Genomic_DNA"/>
</dbReference>
<feature type="region of interest" description="Disordered" evidence="1">
    <location>
        <begin position="158"/>
        <end position="194"/>
    </location>
</feature>
<feature type="region of interest" description="Disordered" evidence="1">
    <location>
        <begin position="130"/>
        <end position="149"/>
    </location>
</feature>
<comment type="caution">
    <text evidence="2">The sequence shown here is derived from an EMBL/GenBank/DDBJ whole genome shotgun (WGS) entry which is preliminary data.</text>
</comment>
<name>A0A2U1L9B8_ARTAN</name>
<evidence type="ECO:0000256" key="1">
    <source>
        <dbReference type="SAM" id="MobiDB-lite"/>
    </source>
</evidence>
<gene>
    <name evidence="2" type="ORF">CTI12_AA516180</name>
</gene>
<feature type="region of interest" description="Disordered" evidence="1">
    <location>
        <begin position="83"/>
        <end position="124"/>
    </location>
</feature>
<reference evidence="2 3" key="1">
    <citation type="journal article" date="2018" name="Mol. Plant">
        <title>The genome of Artemisia annua provides insight into the evolution of Asteraceae family and artemisinin biosynthesis.</title>
        <authorList>
            <person name="Shen Q."/>
            <person name="Zhang L."/>
            <person name="Liao Z."/>
            <person name="Wang S."/>
            <person name="Yan T."/>
            <person name="Shi P."/>
            <person name="Liu M."/>
            <person name="Fu X."/>
            <person name="Pan Q."/>
            <person name="Wang Y."/>
            <person name="Lv Z."/>
            <person name="Lu X."/>
            <person name="Zhang F."/>
            <person name="Jiang W."/>
            <person name="Ma Y."/>
            <person name="Chen M."/>
            <person name="Hao X."/>
            <person name="Li L."/>
            <person name="Tang Y."/>
            <person name="Lv G."/>
            <person name="Zhou Y."/>
            <person name="Sun X."/>
            <person name="Brodelius P.E."/>
            <person name="Rose J.K.C."/>
            <person name="Tang K."/>
        </authorList>
    </citation>
    <scope>NUCLEOTIDE SEQUENCE [LARGE SCALE GENOMIC DNA]</scope>
    <source>
        <strain evidence="3">cv. Huhao1</strain>
        <tissue evidence="2">Leaf</tissue>
    </source>
</reference>
<proteinExistence type="predicted"/>
<feature type="compositionally biased region" description="Low complexity" evidence="1">
    <location>
        <begin position="183"/>
        <end position="193"/>
    </location>
</feature>